<protein>
    <submittedName>
        <fullName evidence="2">Uncharacterized protein</fullName>
    </submittedName>
</protein>
<evidence type="ECO:0000313" key="3">
    <source>
        <dbReference type="Proteomes" id="UP001149954"/>
    </source>
</evidence>
<keyword evidence="3" id="KW-1185">Reference proteome</keyword>
<feature type="region of interest" description="Disordered" evidence="1">
    <location>
        <begin position="1"/>
        <end position="31"/>
    </location>
</feature>
<sequence>MQLHSSPGMGNFISIQPPQERTQAQVIQKEKEEYDDSQWAIKVSTNYRGRNLCQAREKRK</sequence>
<dbReference type="Proteomes" id="UP001149954">
    <property type="component" value="Unassembled WGS sequence"/>
</dbReference>
<proteinExistence type="predicted"/>
<evidence type="ECO:0000256" key="1">
    <source>
        <dbReference type="SAM" id="MobiDB-lite"/>
    </source>
</evidence>
<reference evidence="2" key="1">
    <citation type="submission" date="2022-12" db="EMBL/GenBank/DDBJ databases">
        <authorList>
            <person name="Petersen C."/>
        </authorList>
    </citation>
    <scope>NUCLEOTIDE SEQUENCE</scope>
    <source>
        <strain evidence="2">IBT 29495</strain>
    </source>
</reference>
<reference evidence="2" key="2">
    <citation type="journal article" date="2023" name="IMA Fungus">
        <title>Comparative genomic study of the Penicillium genus elucidates a diverse pangenome and 15 lateral gene transfer events.</title>
        <authorList>
            <person name="Petersen C."/>
            <person name="Sorensen T."/>
            <person name="Nielsen M.R."/>
            <person name="Sondergaard T.E."/>
            <person name="Sorensen J.L."/>
            <person name="Fitzpatrick D.A."/>
            <person name="Frisvad J.C."/>
            <person name="Nielsen K.L."/>
        </authorList>
    </citation>
    <scope>NUCLEOTIDE SEQUENCE</scope>
    <source>
        <strain evidence="2">IBT 29495</strain>
    </source>
</reference>
<dbReference type="EMBL" id="JAPWDS010000002">
    <property type="protein sequence ID" value="KAJ5513134.1"/>
    <property type="molecule type" value="Genomic_DNA"/>
</dbReference>
<accession>A0A9W9Y181</accession>
<gene>
    <name evidence="2" type="ORF">N7463_002686</name>
</gene>
<comment type="caution">
    <text evidence="2">The sequence shown here is derived from an EMBL/GenBank/DDBJ whole genome shotgun (WGS) entry which is preliminary data.</text>
</comment>
<name>A0A9W9Y181_9EURO</name>
<dbReference type="AlphaFoldDB" id="A0A9W9Y181"/>
<feature type="compositionally biased region" description="Polar residues" evidence="1">
    <location>
        <begin position="13"/>
        <end position="26"/>
    </location>
</feature>
<organism evidence="2 3">
    <name type="scientific">Penicillium fimorum</name>
    <dbReference type="NCBI Taxonomy" id="1882269"/>
    <lineage>
        <taxon>Eukaryota</taxon>
        <taxon>Fungi</taxon>
        <taxon>Dikarya</taxon>
        <taxon>Ascomycota</taxon>
        <taxon>Pezizomycotina</taxon>
        <taxon>Eurotiomycetes</taxon>
        <taxon>Eurotiomycetidae</taxon>
        <taxon>Eurotiales</taxon>
        <taxon>Aspergillaceae</taxon>
        <taxon>Penicillium</taxon>
    </lineage>
</organism>
<evidence type="ECO:0000313" key="2">
    <source>
        <dbReference type="EMBL" id="KAJ5513134.1"/>
    </source>
</evidence>